<dbReference type="Pfam" id="PF03721">
    <property type="entry name" value="UDPG_MGDP_dh_N"/>
    <property type="match status" value="1"/>
</dbReference>
<dbReference type="InterPro" id="IPR017476">
    <property type="entry name" value="UDP-Glc/GDP-Man"/>
</dbReference>
<dbReference type="PANTHER" id="PTHR43750">
    <property type="entry name" value="UDP-GLUCOSE 6-DEHYDROGENASE TUAD"/>
    <property type="match status" value="1"/>
</dbReference>
<dbReference type="Gene3D" id="1.20.5.170">
    <property type="match status" value="1"/>
</dbReference>
<name>A0A2G1WCH4_9BACT</name>
<evidence type="ECO:0000259" key="11">
    <source>
        <dbReference type="SMART" id="SM00984"/>
    </source>
</evidence>
<feature type="active site" description="Nucleophile" evidence="8">
    <location>
        <position position="261"/>
    </location>
</feature>
<dbReference type="InterPro" id="IPR014026">
    <property type="entry name" value="UDP-Glc/GDP-Man_DH_dimer"/>
</dbReference>
<dbReference type="SUPFAM" id="SSF52413">
    <property type="entry name" value="UDP-glucose/GDP-mannose dehydrogenase C-terminal domain"/>
    <property type="match status" value="1"/>
</dbReference>
<dbReference type="InterPro" id="IPR008927">
    <property type="entry name" value="6-PGluconate_DH-like_C_sf"/>
</dbReference>
<feature type="domain" description="UDP-glucose/GDP-mannose dehydrogenase C-terminal" evidence="11">
    <location>
        <begin position="310"/>
        <end position="418"/>
    </location>
</feature>
<dbReference type="InterPro" id="IPR014027">
    <property type="entry name" value="UDP-Glc/GDP-Man_DH_C"/>
</dbReference>
<dbReference type="Pfam" id="PF03720">
    <property type="entry name" value="UDPG_MGDP_dh_C"/>
    <property type="match status" value="1"/>
</dbReference>
<dbReference type="PANTHER" id="PTHR43750:SF1">
    <property type="entry name" value="GDP-MANNOSE 6-DEHYDROGENASE"/>
    <property type="match status" value="1"/>
</dbReference>
<evidence type="ECO:0000256" key="2">
    <source>
        <dbReference type="ARBA" id="ARBA00006601"/>
    </source>
</evidence>
<evidence type="ECO:0000256" key="1">
    <source>
        <dbReference type="ARBA" id="ARBA00004701"/>
    </source>
</evidence>
<dbReference type="InterPro" id="IPR001732">
    <property type="entry name" value="UDP-Glc/GDP-Man_DH_N"/>
</dbReference>
<dbReference type="InterPro" id="IPR036291">
    <property type="entry name" value="NAD(P)-bd_dom_sf"/>
</dbReference>
<organism evidence="12 13">
    <name type="scientific">Rhodopirellula bahusiensis</name>
    <dbReference type="NCBI Taxonomy" id="2014065"/>
    <lineage>
        <taxon>Bacteria</taxon>
        <taxon>Pseudomonadati</taxon>
        <taxon>Planctomycetota</taxon>
        <taxon>Planctomycetia</taxon>
        <taxon>Pirellulales</taxon>
        <taxon>Pirellulaceae</taxon>
        <taxon>Rhodopirellula</taxon>
    </lineage>
</organism>
<dbReference type="Pfam" id="PF00984">
    <property type="entry name" value="UDPG_MGDP_dh"/>
    <property type="match status" value="1"/>
</dbReference>
<dbReference type="GeneID" id="90607633"/>
<dbReference type="SUPFAM" id="SSF48179">
    <property type="entry name" value="6-phosphogluconate dehydrogenase C-terminal domain-like"/>
    <property type="match status" value="1"/>
</dbReference>
<accession>A0A2G1WCH4</accession>
<dbReference type="OrthoDB" id="9803238at2"/>
<feature type="binding site" evidence="10">
    <location>
        <position position="86"/>
    </location>
    <ligand>
        <name>NAD(+)</name>
        <dbReference type="ChEBI" id="CHEBI:57540"/>
    </ligand>
</feature>
<dbReference type="GO" id="GO:0003979">
    <property type="term" value="F:UDP-glucose 6-dehydrogenase activity"/>
    <property type="evidence" value="ECO:0007669"/>
    <property type="project" value="UniProtKB-EC"/>
</dbReference>
<evidence type="ECO:0000256" key="8">
    <source>
        <dbReference type="PIRSR" id="PIRSR500134-1"/>
    </source>
</evidence>
<dbReference type="InterPro" id="IPR028357">
    <property type="entry name" value="UDPglc_DH_bac"/>
</dbReference>
<keyword evidence="4 7" id="KW-0560">Oxidoreductase</keyword>
<evidence type="ECO:0000313" key="12">
    <source>
        <dbReference type="EMBL" id="PHQ36742.1"/>
    </source>
</evidence>
<evidence type="ECO:0000256" key="3">
    <source>
        <dbReference type="ARBA" id="ARBA00012954"/>
    </source>
</evidence>
<evidence type="ECO:0000256" key="4">
    <source>
        <dbReference type="ARBA" id="ARBA00023002"/>
    </source>
</evidence>
<feature type="binding site" evidence="10">
    <location>
        <position position="324"/>
    </location>
    <ligand>
        <name>NAD(+)</name>
        <dbReference type="ChEBI" id="CHEBI:57540"/>
    </ligand>
</feature>
<dbReference type="UniPathway" id="UPA00038">
    <property type="reaction ID" value="UER00491"/>
</dbReference>
<feature type="binding site" evidence="10">
    <location>
        <position position="30"/>
    </location>
    <ligand>
        <name>NAD(+)</name>
        <dbReference type="ChEBI" id="CHEBI:57540"/>
    </ligand>
</feature>
<dbReference type="Proteomes" id="UP000225740">
    <property type="component" value="Unassembled WGS sequence"/>
</dbReference>
<dbReference type="RefSeq" id="WP_099259648.1">
    <property type="nucleotide sequence ID" value="NZ_NIZW01000002.1"/>
</dbReference>
<evidence type="ECO:0000256" key="6">
    <source>
        <dbReference type="ARBA" id="ARBA00047473"/>
    </source>
</evidence>
<evidence type="ECO:0000256" key="5">
    <source>
        <dbReference type="ARBA" id="ARBA00023027"/>
    </source>
</evidence>
<dbReference type="GO" id="GO:0051287">
    <property type="term" value="F:NAD binding"/>
    <property type="evidence" value="ECO:0007669"/>
    <property type="project" value="InterPro"/>
</dbReference>
<comment type="pathway">
    <text evidence="1">Nucleotide-sugar biosynthesis; UDP-alpha-D-glucuronate biosynthesis; UDP-alpha-D-glucuronate from UDP-alpha-D-glucose: step 1/1.</text>
</comment>
<protein>
    <recommendedName>
        <fullName evidence="3 7">UDP-glucose 6-dehydrogenase</fullName>
        <ecNumber evidence="3 7">1.1.1.22</ecNumber>
    </recommendedName>
</protein>
<feature type="binding site" evidence="10">
    <location>
        <position position="35"/>
    </location>
    <ligand>
        <name>NAD(+)</name>
        <dbReference type="ChEBI" id="CHEBI:57540"/>
    </ligand>
</feature>
<dbReference type="EMBL" id="NIZW01000002">
    <property type="protein sequence ID" value="PHQ36742.1"/>
    <property type="molecule type" value="Genomic_DNA"/>
</dbReference>
<dbReference type="AlphaFoldDB" id="A0A2G1WCH4"/>
<dbReference type="PIRSF" id="PIRSF000124">
    <property type="entry name" value="UDPglc_GDPman_dh"/>
    <property type="match status" value="1"/>
</dbReference>
<dbReference type="SUPFAM" id="SSF51735">
    <property type="entry name" value="NAD(P)-binding Rossmann-fold domains"/>
    <property type="match status" value="1"/>
</dbReference>
<gene>
    <name evidence="12" type="ORF">CEE69_05225</name>
</gene>
<sequence>MRVSIFGIGYVGVVTAGCLSDQGHDVICVDVNQEKVDNINNGVAPIVEEGLDEMIRQARAQGRLSATRDHEKAIADTEISIVCVGTPSLESGRLNLKYATEVYAQICAAVETKQSKHVVIIRSTMLPGSVRNLVENYSKELIKTGSLEVSFCPEFLREGSAIQDFNHPGLAVYGSYGDKPNESLVTLMGESQLVPLEASELVKYACNYWHAVKVAFGNEIGRISKHLGVNGQHLMSIFCQDTQLNISPNYMRPGTPFGGSCLPKDVSALSAFSKQEGISLPMLESILDSNESHLDHLLRIVNRAGVRKILIIGLTFKKGTDDLRSSPMVALAETLLGKGFDVEIFDDNLELSRLTGSNQIEIDRRMPHLAARLISDLASGIKKSELVVFSQSPVGLSEAASHFTKDKVIVDVNGIAELETFGGRYEGLCWDSLGE</sequence>
<feature type="binding site" evidence="9">
    <location>
        <position position="203"/>
    </location>
    <ligand>
        <name>substrate</name>
    </ligand>
</feature>
<dbReference type="SMART" id="SM00984">
    <property type="entry name" value="UDPG_MGDP_dh_C"/>
    <property type="match status" value="1"/>
</dbReference>
<dbReference type="NCBIfam" id="TIGR03026">
    <property type="entry name" value="NDP-sugDHase"/>
    <property type="match status" value="1"/>
</dbReference>
<proteinExistence type="inferred from homology"/>
<feature type="binding site" evidence="10">
    <location>
        <position position="158"/>
    </location>
    <ligand>
        <name>NAD(+)</name>
        <dbReference type="ChEBI" id="CHEBI:57540"/>
    </ligand>
</feature>
<comment type="similarity">
    <text evidence="2 7">Belongs to the UDP-glucose/GDP-mannose dehydrogenase family.</text>
</comment>
<dbReference type="EC" id="1.1.1.22" evidence="3 7"/>
<feature type="binding site" evidence="9">
    <location>
        <begin position="155"/>
        <end position="158"/>
    </location>
    <ligand>
        <name>substrate</name>
    </ligand>
</feature>
<feature type="binding site" evidence="10">
    <location>
        <position position="264"/>
    </location>
    <ligand>
        <name>NAD(+)</name>
        <dbReference type="ChEBI" id="CHEBI:57540"/>
    </ligand>
</feature>
<evidence type="ECO:0000313" key="13">
    <source>
        <dbReference type="Proteomes" id="UP000225740"/>
    </source>
</evidence>
<dbReference type="PIRSF" id="PIRSF500134">
    <property type="entry name" value="UDPglc_DH_bac"/>
    <property type="match status" value="1"/>
</dbReference>
<dbReference type="GO" id="GO:0006065">
    <property type="term" value="P:UDP-glucuronate biosynthetic process"/>
    <property type="evidence" value="ECO:0007669"/>
    <property type="project" value="UniProtKB-UniPathway"/>
</dbReference>
<evidence type="ECO:0000256" key="9">
    <source>
        <dbReference type="PIRSR" id="PIRSR500134-2"/>
    </source>
</evidence>
<keyword evidence="13" id="KW-1185">Reference proteome</keyword>
<dbReference type="Gene3D" id="3.40.50.720">
    <property type="entry name" value="NAD(P)-binding Rossmann-like Domain"/>
    <property type="match status" value="2"/>
</dbReference>
<feature type="binding site" evidence="9">
    <location>
        <position position="258"/>
    </location>
    <ligand>
        <name>substrate</name>
    </ligand>
</feature>
<dbReference type="PROSITE" id="PS51257">
    <property type="entry name" value="PROKAR_LIPOPROTEIN"/>
    <property type="match status" value="1"/>
</dbReference>
<keyword evidence="5 7" id="KW-0520">NAD</keyword>
<feature type="binding site" evidence="9">
    <location>
        <position position="317"/>
    </location>
    <ligand>
        <name>substrate</name>
    </ligand>
</feature>
<reference evidence="12 13" key="1">
    <citation type="submission" date="2017-06" db="EMBL/GenBank/DDBJ databases">
        <title>Description of Rhodopirellula bahusiensis sp. nov.</title>
        <authorList>
            <person name="Kizina J."/>
            <person name="Harder J."/>
        </authorList>
    </citation>
    <scope>NUCLEOTIDE SEQUENCE [LARGE SCALE GENOMIC DNA]</scope>
    <source>
        <strain evidence="12 13">SWK21</strain>
    </source>
</reference>
<evidence type="ECO:0000256" key="10">
    <source>
        <dbReference type="PIRSR" id="PIRSR500134-3"/>
    </source>
</evidence>
<comment type="catalytic activity">
    <reaction evidence="6 7">
        <text>UDP-alpha-D-glucose + 2 NAD(+) + H2O = UDP-alpha-D-glucuronate + 2 NADH + 3 H(+)</text>
        <dbReference type="Rhea" id="RHEA:23596"/>
        <dbReference type="ChEBI" id="CHEBI:15377"/>
        <dbReference type="ChEBI" id="CHEBI:15378"/>
        <dbReference type="ChEBI" id="CHEBI:57540"/>
        <dbReference type="ChEBI" id="CHEBI:57945"/>
        <dbReference type="ChEBI" id="CHEBI:58052"/>
        <dbReference type="ChEBI" id="CHEBI:58885"/>
        <dbReference type="EC" id="1.1.1.22"/>
    </reaction>
</comment>
<dbReference type="InterPro" id="IPR036220">
    <property type="entry name" value="UDP-Glc/GDP-Man_DH_C_sf"/>
</dbReference>
<evidence type="ECO:0000256" key="7">
    <source>
        <dbReference type="PIRNR" id="PIRNR000124"/>
    </source>
</evidence>
<feature type="binding site" evidence="10">
    <location>
        <position position="124"/>
    </location>
    <ligand>
        <name>NAD(+)</name>
        <dbReference type="ChEBI" id="CHEBI:57540"/>
    </ligand>
</feature>
<feature type="binding site" evidence="9">
    <location>
        <begin position="250"/>
        <end position="254"/>
    </location>
    <ligand>
        <name>substrate</name>
    </ligand>
</feature>
<comment type="caution">
    <text evidence="12">The sequence shown here is derived from an EMBL/GenBank/DDBJ whole genome shotgun (WGS) entry which is preliminary data.</text>
</comment>
<dbReference type="GO" id="GO:0000271">
    <property type="term" value="P:polysaccharide biosynthetic process"/>
    <property type="evidence" value="ECO:0007669"/>
    <property type="project" value="InterPro"/>
</dbReference>